<accession>A0ABS4JSR1</accession>
<evidence type="ECO:0000313" key="1">
    <source>
        <dbReference type="EMBL" id="MBP2018584.1"/>
    </source>
</evidence>
<evidence type="ECO:0000313" key="2">
    <source>
        <dbReference type="Proteomes" id="UP001519289"/>
    </source>
</evidence>
<name>A0ABS4JSR1_9FIRM</name>
<comment type="caution">
    <text evidence="1">The sequence shown here is derived from an EMBL/GenBank/DDBJ whole genome shotgun (WGS) entry which is preliminary data.</text>
</comment>
<gene>
    <name evidence="1" type="ORF">J2Z79_001999</name>
</gene>
<keyword evidence="2" id="KW-1185">Reference proteome</keyword>
<proteinExistence type="predicted"/>
<dbReference type="EMBL" id="JAGGLG010000015">
    <property type="protein sequence ID" value="MBP2018584.1"/>
    <property type="molecule type" value="Genomic_DNA"/>
</dbReference>
<reference evidence="1 2" key="1">
    <citation type="submission" date="2021-03" db="EMBL/GenBank/DDBJ databases">
        <title>Genomic Encyclopedia of Type Strains, Phase IV (KMG-IV): sequencing the most valuable type-strain genomes for metagenomic binning, comparative biology and taxonomic classification.</title>
        <authorList>
            <person name="Goeker M."/>
        </authorList>
    </citation>
    <scope>NUCLEOTIDE SEQUENCE [LARGE SCALE GENOMIC DNA]</scope>
    <source>
        <strain evidence="1 2">DSM 27138</strain>
    </source>
</reference>
<organism evidence="1 2">
    <name type="scientific">Symbiobacterium terraclitae</name>
    <dbReference type="NCBI Taxonomy" id="557451"/>
    <lineage>
        <taxon>Bacteria</taxon>
        <taxon>Bacillati</taxon>
        <taxon>Bacillota</taxon>
        <taxon>Clostridia</taxon>
        <taxon>Eubacteriales</taxon>
        <taxon>Symbiobacteriaceae</taxon>
        <taxon>Symbiobacterium</taxon>
    </lineage>
</organism>
<protein>
    <submittedName>
        <fullName evidence="1">Uncharacterized protein</fullName>
    </submittedName>
</protein>
<dbReference type="Proteomes" id="UP001519289">
    <property type="component" value="Unassembled WGS sequence"/>
</dbReference>
<sequence length="30" mass="3394">MGELLHRMLERNARKYPEAEALVDPAAGVR</sequence>